<keyword evidence="2" id="KW-0732">Signal</keyword>
<name>A0ABY7VYV0_9BACT</name>
<feature type="region of interest" description="Disordered" evidence="1">
    <location>
        <begin position="153"/>
        <end position="181"/>
    </location>
</feature>
<dbReference type="SUPFAM" id="SSF53300">
    <property type="entry name" value="vWA-like"/>
    <property type="match status" value="1"/>
</dbReference>
<reference evidence="3 4" key="1">
    <citation type="submission" date="2023-02" db="EMBL/GenBank/DDBJ databases">
        <title>Genome sequence of Lentisphaera profundi SAORIC-696.</title>
        <authorList>
            <person name="Kim e."/>
            <person name="Cho J.-C."/>
            <person name="Choi A."/>
            <person name="Kang I."/>
        </authorList>
    </citation>
    <scope>NUCLEOTIDE SEQUENCE [LARGE SCALE GENOMIC DNA]</scope>
    <source>
        <strain evidence="3 4">SAORIC-696</strain>
    </source>
</reference>
<accession>A0ABY7VYV0</accession>
<dbReference type="InterPro" id="IPR016024">
    <property type="entry name" value="ARM-type_fold"/>
</dbReference>
<proteinExistence type="predicted"/>
<gene>
    <name evidence="3" type="ORF">PQO03_21780</name>
</gene>
<evidence type="ECO:0000256" key="2">
    <source>
        <dbReference type="SAM" id="SignalP"/>
    </source>
</evidence>
<keyword evidence="4" id="KW-1185">Reference proteome</keyword>
<dbReference type="Gene3D" id="1.25.10.10">
    <property type="entry name" value="Leucine-rich Repeat Variant"/>
    <property type="match status" value="1"/>
</dbReference>
<dbReference type="Gene3D" id="3.40.50.410">
    <property type="entry name" value="von Willebrand factor, type A domain"/>
    <property type="match status" value="1"/>
</dbReference>
<evidence type="ECO:0008006" key="5">
    <source>
        <dbReference type="Google" id="ProtNLM"/>
    </source>
</evidence>
<dbReference type="RefSeq" id="WP_274153315.1">
    <property type="nucleotide sequence ID" value="NZ_CP117812.1"/>
</dbReference>
<dbReference type="SUPFAM" id="SSF48371">
    <property type="entry name" value="ARM repeat"/>
    <property type="match status" value="1"/>
</dbReference>
<feature type="compositionally biased region" description="Basic residues" evidence="1">
    <location>
        <begin position="157"/>
        <end position="172"/>
    </location>
</feature>
<dbReference type="EMBL" id="CP117812">
    <property type="protein sequence ID" value="WDE98444.1"/>
    <property type="molecule type" value="Genomic_DNA"/>
</dbReference>
<dbReference type="InterPro" id="IPR036465">
    <property type="entry name" value="vWFA_dom_sf"/>
</dbReference>
<dbReference type="InterPro" id="IPR011989">
    <property type="entry name" value="ARM-like"/>
</dbReference>
<evidence type="ECO:0000313" key="3">
    <source>
        <dbReference type="EMBL" id="WDE98444.1"/>
    </source>
</evidence>
<protein>
    <recommendedName>
        <fullName evidence="5">VWFA domain-containing protein</fullName>
    </recommendedName>
</protein>
<feature type="signal peptide" evidence="2">
    <location>
        <begin position="1"/>
        <end position="23"/>
    </location>
</feature>
<evidence type="ECO:0000313" key="4">
    <source>
        <dbReference type="Proteomes" id="UP001214250"/>
    </source>
</evidence>
<dbReference type="Proteomes" id="UP001214250">
    <property type="component" value="Chromosome 2"/>
</dbReference>
<sequence>MLSKFFLSGSLLLTALHSPSLDAAAKMLSSTNETTKSDVVSAAKNKSDASSFWGVSYLVDTIGAKDQDPVSTAVALKGLSSYIKSTDNFYNAAFLLHLKENSDLNSALATSKDPNLQALAAATMAMKGAIAYQESLIERNNLNISENVEDVPEIKKGKGKKGKKGKGKKGKKGAGSETQKSSVSLDRDLLETFLQSKNKKAQYLAILAAAYAKDSSVSSTVDDLVLKSLESQSARIFYKARVAGSLNPKELMTLVQVAIKKRPPAVSNVVSFSLDIPAMALIVQAIAEVADESSVNILHSALNVPDLRVQVEAARAIAKLKSPKSLAVVNKKIPSAAWPVLIELCDYAAKAPSEKLLPALIQRLAKEKGRMRINLNYALSIIAGDQHASTAKEWLAWYKSNKSFKVDSSASAAFRDMYMVQVMNAGPNGYFYSLAIYSDSFCYVVDTSASMKGPRIASLDENMAMSVEQLLNKSKYNIVDFGGDVEVMEAKALTADLRKGTARVKSWNMSLGTRSFCAIRQSLLFPDVDSIYFLSDGAPARDSVKNWQGITEGVMMLTRYKQIAVHCIDFDPKAGNQAYMINLAKYNEGRHESIEVGPAAPGEGKKKKKKK</sequence>
<evidence type="ECO:0000256" key="1">
    <source>
        <dbReference type="SAM" id="MobiDB-lite"/>
    </source>
</evidence>
<feature type="chain" id="PRO_5045307824" description="VWFA domain-containing protein" evidence="2">
    <location>
        <begin position="24"/>
        <end position="611"/>
    </location>
</feature>
<organism evidence="3 4">
    <name type="scientific">Lentisphaera profundi</name>
    <dbReference type="NCBI Taxonomy" id="1658616"/>
    <lineage>
        <taxon>Bacteria</taxon>
        <taxon>Pseudomonadati</taxon>
        <taxon>Lentisphaerota</taxon>
        <taxon>Lentisphaeria</taxon>
        <taxon>Lentisphaerales</taxon>
        <taxon>Lentisphaeraceae</taxon>
        <taxon>Lentisphaera</taxon>
    </lineage>
</organism>